<dbReference type="NCBIfam" id="TIGR01730">
    <property type="entry name" value="RND_mfp"/>
    <property type="match status" value="1"/>
</dbReference>
<comment type="similarity">
    <text evidence="1">Belongs to the membrane fusion protein (MFP) (TC 8.A.1) family.</text>
</comment>
<reference evidence="2" key="1">
    <citation type="submission" date="2019-03" db="EMBL/GenBank/DDBJ databases">
        <title>Lake Tanganyika Metagenome-Assembled Genomes (MAGs).</title>
        <authorList>
            <person name="Tran P."/>
        </authorList>
    </citation>
    <scope>NUCLEOTIDE SEQUENCE</scope>
    <source>
        <strain evidence="2">M_DeepCast_400m_m2_100</strain>
    </source>
</reference>
<dbReference type="EMBL" id="VGIY01000023">
    <property type="protein sequence ID" value="MBM3316578.1"/>
    <property type="molecule type" value="Genomic_DNA"/>
</dbReference>
<dbReference type="PANTHER" id="PTHR30469">
    <property type="entry name" value="MULTIDRUG RESISTANCE PROTEIN MDTA"/>
    <property type="match status" value="1"/>
</dbReference>
<name>A0A938BMW0_UNCEI</name>
<dbReference type="GO" id="GO:1990281">
    <property type="term" value="C:efflux pump complex"/>
    <property type="evidence" value="ECO:0007669"/>
    <property type="project" value="TreeGrafter"/>
</dbReference>
<dbReference type="Gene3D" id="1.10.287.470">
    <property type="entry name" value="Helix hairpin bin"/>
    <property type="match status" value="1"/>
</dbReference>
<dbReference type="PANTHER" id="PTHR30469:SF15">
    <property type="entry name" value="HLYD FAMILY OF SECRETION PROTEINS"/>
    <property type="match status" value="1"/>
</dbReference>
<dbReference type="Proteomes" id="UP000748308">
    <property type="component" value="Unassembled WGS sequence"/>
</dbReference>
<evidence type="ECO:0000313" key="3">
    <source>
        <dbReference type="Proteomes" id="UP000748308"/>
    </source>
</evidence>
<protein>
    <submittedName>
        <fullName evidence="2">Efflux RND transporter periplasmic adaptor subunit</fullName>
    </submittedName>
</protein>
<sequence>MVLLAALRWTVLRPAPVPVAVFVVDRGRVEETVVNSRAGTIRSRLRSQMSPGAAGLVAEIPARRGRAVKRTEVLLRLDDSELRPQVVLAERALDAARATAEEACLAAGQAERDLRRVEALAAEGLAAEQQVEEARLRSDAGRAACHAAGERVKQAAAALEAVRAALEKTAMRAPFDGVVLDVSTEVGEWISPSPPGVPIPPVIDLIDPHSLYVSAPLDEADIARVRVPLPVRITMDAFRGRSFDGTLTYLSSFVETAREQNRTLTVEAVFAEQQLPENLLPGISADLEIILAAREGVPRIPAYALLEGGRVLVVRGGRLEEVAVETGLQNWAFVEIAGGLREGDRVVVSLDRPEVKAGVRARVTSEVTR</sequence>
<dbReference type="InterPro" id="IPR006143">
    <property type="entry name" value="RND_pump_MFP"/>
</dbReference>
<dbReference type="Gene3D" id="2.40.30.170">
    <property type="match status" value="1"/>
</dbReference>
<evidence type="ECO:0000256" key="1">
    <source>
        <dbReference type="ARBA" id="ARBA00009477"/>
    </source>
</evidence>
<dbReference type="Gene3D" id="2.40.420.20">
    <property type="match status" value="1"/>
</dbReference>
<evidence type="ECO:0000313" key="2">
    <source>
        <dbReference type="EMBL" id="MBM3316578.1"/>
    </source>
</evidence>
<dbReference type="GO" id="GO:0015562">
    <property type="term" value="F:efflux transmembrane transporter activity"/>
    <property type="evidence" value="ECO:0007669"/>
    <property type="project" value="TreeGrafter"/>
</dbReference>
<gene>
    <name evidence="2" type="ORF">FJY75_01870</name>
</gene>
<dbReference type="Gene3D" id="2.40.50.100">
    <property type="match status" value="1"/>
</dbReference>
<proteinExistence type="inferred from homology"/>
<organism evidence="2 3">
    <name type="scientific">Eiseniibacteriota bacterium</name>
    <dbReference type="NCBI Taxonomy" id="2212470"/>
    <lineage>
        <taxon>Bacteria</taxon>
        <taxon>Candidatus Eiseniibacteriota</taxon>
    </lineage>
</organism>
<dbReference type="AlphaFoldDB" id="A0A938BMW0"/>
<accession>A0A938BMW0</accession>
<dbReference type="SUPFAM" id="SSF111369">
    <property type="entry name" value="HlyD-like secretion proteins"/>
    <property type="match status" value="1"/>
</dbReference>
<comment type="caution">
    <text evidence="2">The sequence shown here is derived from an EMBL/GenBank/DDBJ whole genome shotgun (WGS) entry which is preliminary data.</text>
</comment>